<evidence type="ECO:0000259" key="8">
    <source>
        <dbReference type="PROSITE" id="PS50252"/>
    </source>
</evidence>
<comment type="caution">
    <text evidence="5">Lacks conserved residue(s) required for the propagation of feature annotation.</text>
</comment>
<dbReference type="GO" id="GO:0005634">
    <property type="term" value="C:nucleus"/>
    <property type="evidence" value="ECO:0007669"/>
    <property type="project" value="UniProtKB-SubCell"/>
</dbReference>
<comment type="subcellular location">
    <subcellularLocation>
        <location evidence="5">Nucleus</location>
    </subcellularLocation>
</comment>
<evidence type="ECO:0000256" key="6">
    <source>
        <dbReference type="SAM" id="MobiDB-lite"/>
    </source>
</evidence>
<dbReference type="Pfam" id="PF00907">
    <property type="entry name" value="T-box"/>
    <property type="match status" value="1"/>
</dbReference>
<keyword evidence="2 5" id="KW-0238">DNA-binding</keyword>
<proteinExistence type="predicted"/>
<dbReference type="Proteomes" id="UP000192247">
    <property type="component" value="Unassembled WGS sequence"/>
</dbReference>
<feature type="region of interest" description="Disordered" evidence="6">
    <location>
        <begin position="31"/>
        <end position="113"/>
    </location>
</feature>
<dbReference type="GO" id="GO:0003700">
    <property type="term" value="F:DNA-binding transcription factor activity"/>
    <property type="evidence" value="ECO:0007669"/>
    <property type="project" value="InterPro"/>
</dbReference>
<feature type="chain" id="PRO_5012009049" evidence="7">
    <location>
        <begin position="16"/>
        <end position="195"/>
    </location>
</feature>
<feature type="compositionally biased region" description="Polar residues" evidence="6">
    <location>
        <begin position="83"/>
        <end position="94"/>
    </location>
</feature>
<feature type="signal peptide" evidence="7">
    <location>
        <begin position="1"/>
        <end position="15"/>
    </location>
</feature>
<dbReference type="InterPro" id="IPR036960">
    <property type="entry name" value="T-box_sf"/>
</dbReference>
<evidence type="ECO:0000313" key="9">
    <source>
        <dbReference type="EMBL" id="OQR75019.1"/>
    </source>
</evidence>
<evidence type="ECO:0000256" key="4">
    <source>
        <dbReference type="ARBA" id="ARBA00023242"/>
    </source>
</evidence>
<protein>
    <submittedName>
        <fullName evidence="9">T-box transcription factor TBX20-like</fullName>
    </submittedName>
</protein>
<evidence type="ECO:0000313" key="10">
    <source>
        <dbReference type="Proteomes" id="UP000192247"/>
    </source>
</evidence>
<dbReference type="STRING" id="418985.A0A1V9XND6"/>
<reference evidence="9 10" key="1">
    <citation type="journal article" date="2017" name="Gigascience">
        <title>Draft genome of the honey bee ectoparasitic mite, Tropilaelaps mercedesae, is shaped by the parasitic life history.</title>
        <authorList>
            <person name="Dong X."/>
            <person name="Armstrong S.D."/>
            <person name="Xia D."/>
            <person name="Makepeace B.L."/>
            <person name="Darby A.C."/>
            <person name="Kadowaki T."/>
        </authorList>
    </citation>
    <scope>NUCLEOTIDE SEQUENCE [LARGE SCALE GENOMIC DNA]</scope>
    <source>
        <strain evidence="9">Wuxi-XJTLU</strain>
    </source>
</reference>
<dbReference type="InParanoid" id="A0A1V9XND6"/>
<dbReference type="Gene3D" id="2.60.40.820">
    <property type="entry name" value="Transcription factor, T-box"/>
    <property type="match status" value="1"/>
</dbReference>
<feature type="domain" description="T-box" evidence="8">
    <location>
        <begin position="130"/>
        <end position="184"/>
    </location>
</feature>
<keyword evidence="7" id="KW-0732">Signal</keyword>
<dbReference type="EMBL" id="MNPL01007008">
    <property type="protein sequence ID" value="OQR75019.1"/>
    <property type="molecule type" value="Genomic_DNA"/>
</dbReference>
<feature type="compositionally biased region" description="Gly residues" evidence="6">
    <location>
        <begin position="33"/>
        <end position="45"/>
    </location>
</feature>
<comment type="caution">
    <text evidence="9">The sequence shown here is derived from an EMBL/GenBank/DDBJ whole genome shotgun (WGS) entry which is preliminary data.</text>
</comment>
<keyword evidence="1" id="KW-0805">Transcription regulation</keyword>
<dbReference type="GO" id="GO:0006357">
    <property type="term" value="P:regulation of transcription by RNA polymerase II"/>
    <property type="evidence" value="ECO:0007669"/>
    <property type="project" value="UniProtKB-ARBA"/>
</dbReference>
<evidence type="ECO:0000256" key="1">
    <source>
        <dbReference type="ARBA" id="ARBA00023015"/>
    </source>
</evidence>
<keyword evidence="3" id="KW-0804">Transcription</keyword>
<organism evidence="9 10">
    <name type="scientific">Tropilaelaps mercedesae</name>
    <dbReference type="NCBI Taxonomy" id="418985"/>
    <lineage>
        <taxon>Eukaryota</taxon>
        <taxon>Metazoa</taxon>
        <taxon>Ecdysozoa</taxon>
        <taxon>Arthropoda</taxon>
        <taxon>Chelicerata</taxon>
        <taxon>Arachnida</taxon>
        <taxon>Acari</taxon>
        <taxon>Parasitiformes</taxon>
        <taxon>Mesostigmata</taxon>
        <taxon>Gamasina</taxon>
        <taxon>Dermanyssoidea</taxon>
        <taxon>Laelapidae</taxon>
        <taxon>Tropilaelaps</taxon>
    </lineage>
</organism>
<dbReference type="InterPro" id="IPR008967">
    <property type="entry name" value="p53-like_TF_DNA-bd_sf"/>
</dbReference>
<dbReference type="GO" id="GO:0045893">
    <property type="term" value="P:positive regulation of DNA-templated transcription"/>
    <property type="evidence" value="ECO:0007669"/>
    <property type="project" value="InterPro"/>
</dbReference>
<accession>A0A1V9XND6</accession>
<sequence>MAAAILVAFAAATAAAFLRGRRCCSMPSIHTGRGSGAGRNGGQIMGAGSPSPSSSPQPSPAAASSPPAPPPTKKSRLPPPPSASTEDSGNTSGTEDSDKAEKVPSGPNPYASLLRSRCNSPALEKVECHLENRDLWERFNELGTEMIITKTGSARDVNIKVELDGSYLLSGGIYSRLVHLTAADTIAHSARRDRQ</sequence>
<dbReference type="InterPro" id="IPR046360">
    <property type="entry name" value="T-box_DNA-bd"/>
</dbReference>
<evidence type="ECO:0000256" key="2">
    <source>
        <dbReference type="ARBA" id="ARBA00023125"/>
    </source>
</evidence>
<evidence type="ECO:0000256" key="5">
    <source>
        <dbReference type="PROSITE-ProRule" id="PRU00201"/>
    </source>
</evidence>
<name>A0A1V9XND6_9ACAR</name>
<keyword evidence="10" id="KW-1185">Reference proteome</keyword>
<keyword evidence="4 5" id="KW-0539">Nucleus</keyword>
<dbReference type="GO" id="GO:0003677">
    <property type="term" value="F:DNA binding"/>
    <property type="evidence" value="ECO:0007669"/>
    <property type="project" value="UniProtKB-UniRule"/>
</dbReference>
<dbReference type="OrthoDB" id="7442607at2759"/>
<dbReference type="PROSITE" id="PS50252">
    <property type="entry name" value="TBOX_3"/>
    <property type="match status" value="1"/>
</dbReference>
<dbReference type="SUPFAM" id="SSF49417">
    <property type="entry name" value="p53-like transcription factors"/>
    <property type="match status" value="1"/>
</dbReference>
<evidence type="ECO:0000256" key="7">
    <source>
        <dbReference type="SAM" id="SignalP"/>
    </source>
</evidence>
<feature type="compositionally biased region" description="Pro residues" evidence="6">
    <location>
        <begin position="66"/>
        <end position="82"/>
    </location>
</feature>
<gene>
    <name evidence="9" type="ORF">BIW11_03323</name>
</gene>
<evidence type="ECO:0000256" key="3">
    <source>
        <dbReference type="ARBA" id="ARBA00023163"/>
    </source>
</evidence>
<dbReference type="AlphaFoldDB" id="A0A1V9XND6"/>